<name>A0AAV3RI01_LITER</name>
<evidence type="ECO:0000256" key="3">
    <source>
        <dbReference type="ARBA" id="ARBA00022525"/>
    </source>
</evidence>
<dbReference type="InterPro" id="IPR004265">
    <property type="entry name" value="Dirigent"/>
</dbReference>
<dbReference type="PROSITE" id="PS51257">
    <property type="entry name" value="PROKAR_LIPOPROTEIN"/>
    <property type="match status" value="1"/>
</dbReference>
<evidence type="ECO:0000256" key="1">
    <source>
        <dbReference type="ARBA" id="ARBA00010746"/>
    </source>
</evidence>
<comment type="caution">
    <text evidence="5">The sequence shown here is derived from an EMBL/GenBank/DDBJ whole genome shotgun (WGS) entry which is preliminary data.</text>
</comment>
<accession>A0AAV3RI01</accession>
<dbReference type="InterPro" id="IPR044859">
    <property type="entry name" value="Allene_oxi_cyc_Dirigent"/>
</dbReference>
<dbReference type="Gene3D" id="2.40.480.10">
    <property type="entry name" value="Allene oxide cyclase-like"/>
    <property type="match status" value="1"/>
</dbReference>
<dbReference type="PANTHER" id="PTHR46215">
    <property type="entry name" value="DIRIGENT PROTEIN 24-RELATED"/>
    <property type="match status" value="1"/>
</dbReference>
<keyword evidence="6" id="KW-1185">Reference proteome</keyword>
<dbReference type="Proteomes" id="UP001454036">
    <property type="component" value="Unassembled WGS sequence"/>
</dbReference>
<keyword evidence="3 4" id="KW-0964">Secreted</keyword>
<dbReference type="EMBL" id="BAABME010009145">
    <property type="protein sequence ID" value="GAA0174603.1"/>
    <property type="molecule type" value="Genomic_DNA"/>
</dbReference>
<keyword evidence="4" id="KW-0732">Signal</keyword>
<evidence type="ECO:0000313" key="5">
    <source>
        <dbReference type="EMBL" id="GAA0174603.1"/>
    </source>
</evidence>
<feature type="chain" id="PRO_5043089004" description="Dirigent protein" evidence="4">
    <location>
        <begin position="20"/>
        <end position="335"/>
    </location>
</feature>
<dbReference type="GO" id="GO:0009699">
    <property type="term" value="P:phenylpropanoid biosynthetic process"/>
    <property type="evidence" value="ECO:0007669"/>
    <property type="project" value="UniProtKB-ARBA"/>
</dbReference>
<proteinExistence type="inferred from homology"/>
<comment type="subunit">
    <text evidence="2 4">Homodimer.</text>
</comment>
<comment type="similarity">
    <text evidence="1 4">Belongs to the plant dirigent protein family.</text>
</comment>
<dbReference type="PANTHER" id="PTHR46215:SF15">
    <property type="entry name" value="DIRIGENT PROTEIN 24"/>
    <property type="match status" value="1"/>
</dbReference>
<keyword evidence="4" id="KW-0052">Apoplast</keyword>
<comment type="subcellular location">
    <subcellularLocation>
        <location evidence="4">Secreted</location>
        <location evidence="4">Extracellular space</location>
        <location evidence="4">Apoplast</location>
    </subcellularLocation>
</comment>
<protein>
    <recommendedName>
        <fullName evidence="4">Dirigent protein</fullName>
    </recommendedName>
</protein>
<sequence length="335" mass="34462">MAKLFHLILLLITIGCANSVRILDELTPQYTLPTAPGAPEDTIGSDVPPVVPPSAALPSDEIPAATTPIVATAPPVDAPVVASAGVATPAAKTGTESGENAKGEHPTLSFFMHDILGGSHPSGRVVTGVVATTNANNLPFSKANSQVFPINGGVPLNSINGIINNNNFPILAGLNGQQTNLQNNGNNDVASSGGNQPFVTAGNLPSGLSLQELMFGSITVVDNELTEGHELGTGVIGKAQGFYVASSQDGSSHTLALTAFFHGGEHHGNGVEDTISFFGVHRTATPISHLAIIGGTGAYENAKGHAIIETELHQENQHTTDGVETITHFTVFITP</sequence>
<evidence type="ECO:0000313" key="6">
    <source>
        <dbReference type="Proteomes" id="UP001454036"/>
    </source>
</evidence>
<reference evidence="5 6" key="1">
    <citation type="submission" date="2024-01" db="EMBL/GenBank/DDBJ databases">
        <title>The complete chloroplast genome sequence of Lithospermum erythrorhizon: insights into the phylogenetic relationship among Boraginaceae species and the maternal lineages of purple gromwells.</title>
        <authorList>
            <person name="Okada T."/>
            <person name="Watanabe K."/>
        </authorList>
    </citation>
    <scope>NUCLEOTIDE SEQUENCE [LARGE SCALE GENOMIC DNA]</scope>
</reference>
<dbReference type="GO" id="GO:0048046">
    <property type="term" value="C:apoplast"/>
    <property type="evidence" value="ECO:0007669"/>
    <property type="project" value="UniProtKB-SubCell"/>
</dbReference>
<evidence type="ECO:0000256" key="4">
    <source>
        <dbReference type="RuleBase" id="RU363099"/>
    </source>
</evidence>
<comment type="function">
    <text evidence="4">Dirigent proteins impart stereoselectivity on the phenoxy radical-coupling reaction, yielding optically active lignans from two molecules of coniferyl alcohol in the biosynthesis of lignans, flavonolignans, and alkaloids and thus plays a central role in plant secondary metabolism.</text>
</comment>
<feature type="signal peptide" evidence="4">
    <location>
        <begin position="1"/>
        <end position="19"/>
    </location>
</feature>
<gene>
    <name evidence="5" type="ORF">LIER_27963</name>
</gene>
<dbReference type="Pfam" id="PF03018">
    <property type="entry name" value="Dirigent"/>
    <property type="match status" value="1"/>
</dbReference>
<evidence type="ECO:0000256" key="2">
    <source>
        <dbReference type="ARBA" id="ARBA00011738"/>
    </source>
</evidence>
<dbReference type="AlphaFoldDB" id="A0AAV3RI01"/>
<organism evidence="5 6">
    <name type="scientific">Lithospermum erythrorhizon</name>
    <name type="common">Purple gromwell</name>
    <name type="synonym">Lithospermum officinale var. erythrorhizon</name>
    <dbReference type="NCBI Taxonomy" id="34254"/>
    <lineage>
        <taxon>Eukaryota</taxon>
        <taxon>Viridiplantae</taxon>
        <taxon>Streptophyta</taxon>
        <taxon>Embryophyta</taxon>
        <taxon>Tracheophyta</taxon>
        <taxon>Spermatophyta</taxon>
        <taxon>Magnoliopsida</taxon>
        <taxon>eudicotyledons</taxon>
        <taxon>Gunneridae</taxon>
        <taxon>Pentapetalae</taxon>
        <taxon>asterids</taxon>
        <taxon>lamiids</taxon>
        <taxon>Boraginales</taxon>
        <taxon>Boraginaceae</taxon>
        <taxon>Boraginoideae</taxon>
        <taxon>Lithospermeae</taxon>
        <taxon>Lithospermum</taxon>
    </lineage>
</organism>